<evidence type="ECO:0000313" key="2">
    <source>
        <dbReference type="Proteomes" id="UP000218615"/>
    </source>
</evidence>
<accession>A0A284VK42</accession>
<organism evidence="1 2">
    <name type="scientific">Candidatus Methanoperedens nitratireducens</name>
    <dbReference type="NCBI Taxonomy" id="1392998"/>
    <lineage>
        <taxon>Archaea</taxon>
        <taxon>Methanobacteriati</taxon>
        <taxon>Methanobacteriota</taxon>
        <taxon>Stenosarchaea group</taxon>
        <taxon>Methanomicrobia</taxon>
        <taxon>Methanosarcinales</taxon>
        <taxon>ANME-2 cluster</taxon>
        <taxon>Candidatus Methanoperedentaceae</taxon>
        <taxon>Candidatus Methanoperedens</taxon>
    </lineage>
</organism>
<protein>
    <submittedName>
        <fullName evidence="1">Uncharacterized protein</fullName>
    </submittedName>
</protein>
<proteinExistence type="predicted"/>
<keyword evidence="2" id="KW-1185">Reference proteome</keyword>
<dbReference type="EMBL" id="FZMP01000028">
    <property type="protein sequence ID" value="SNQ59602.1"/>
    <property type="molecule type" value="Genomic_DNA"/>
</dbReference>
<name>A0A284VK42_9EURY</name>
<gene>
    <name evidence="1" type="ORF">MNV_1230043</name>
</gene>
<reference evidence="2" key="1">
    <citation type="submission" date="2017-06" db="EMBL/GenBank/DDBJ databases">
        <authorList>
            <person name="Cremers G."/>
        </authorList>
    </citation>
    <scope>NUCLEOTIDE SEQUENCE [LARGE SCALE GENOMIC DNA]</scope>
</reference>
<sequence>MAAMAVADAAEEEIKEAAGEEGKSPSILFLLLIFIVGSVI</sequence>
<evidence type="ECO:0000313" key="1">
    <source>
        <dbReference type="EMBL" id="SNQ59602.1"/>
    </source>
</evidence>
<dbReference type="Proteomes" id="UP000218615">
    <property type="component" value="Unassembled WGS sequence"/>
</dbReference>
<dbReference type="AlphaFoldDB" id="A0A284VK42"/>